<dbReference type="Gene3D" id="6.10.340.10">
    <property type="match status" value="1"/>
</dbReference>
<name>A0ABT2HTT3_9MICO</name>
<dbReference type="CDD" id="cd06225">
    <property type="entry name" value="HAMP"/>
    <property type="match status" value="1"/>
</dbReference>
<evidence type="ECO:0000313" key="16">
    <source>
        <dbReference type="Proteomes" id="UP001525379"/>
    </source>
</evidence>
<evidence type="ECO:0000313" key="15">
    <source>
        <dbReference type="EMBL" id="MCT2041734.1"/>
    </source>
</evidence>
<evidence type="ECO:0000256" key="2">
    <source>
        <dbReference type="ARBA" id="ARBA00004236"/>
    </source>
</evidence>
<dbReference type="GO" id="GO:0016301">
    <property type="term" value="F:kinase activity"/>
    <property type="evidence" value="ECO:0007669"/>
    <property type="project" value="UniProtKB-KW"/>
</dbReference>
<evidence type="ECO:0000259" key="13">
    <source>
        <dbReference type="PROSITE" id="PS50109"/>
    </source>
</evidence>
<evidence type="ECO:0000256" key="4">
    <source>
        <dbReference type="ARBA" id="ARBA00022553"/>
    </source>
</evidence>
<dbReference type="CDD" id="cd00075">
    <property type="entry name" value="HATPase"/>
    <property type="match status" value="1"/>
</dbReference>
<dbReference type="InterPro" id="IPR003661">
    <property type="entry name" value="HisK_dim/P_dom"/>
</dbReference>
<dbReference type="PRINTS" id="PR00344">
    <property type="entry name" value="BCTRLSENSOR"/>
</dbReference>
<evidence type="ECO:0000259" key="14">
    <source>
        <dbReference type="PROSITE" id="PS50885"/>
    </source>
</evidence>
<dbReference type="RefSeq" id="WP_260103544.1">
    <property type="nucleotide sequence ID" value="NZ_JAFDPW010000002.1"/>
</dbReference>
<dbReference type="CDD" id="cd00082">
    <property type="entry name" value="HisKA"/>
    <property type="match status" value="1"/>
</dbReference>
<comment type="subcellular location">
    <subcellularLocation>
        <location evidence="2">Cell membrane</location>
    </subcellularLocation>
</comment>
<dbReference type="InterPro" id="IPR036890">
    <property type="entry name" value="HATPase_C_sf"/>
</dbReference>
<reference evidence="15 16" key="1">
    <citation type="submission" date="2022-04" db="EMBL/GenBank/DDBJ databases">
        <title>Human microbiome associated bacterial genomes.</title>
        <authorList>
            <person name="Sandstrom S."/>
            <person name="Salamzade R."/>
            <person name="Kalan L.R."/>
        </authorList>
    </citation>
    <scope>NUCLEOTIDE SEQUENCE [LARGE SCALE GENOMIC DNA]</scope>
    <source>
        <strain evidence="16">p3-SID1799</strain>
    </source>
</reference>
<dbReference type="PANTHER" id="PTHR43711:SF1">
    <property type="entry name" value="HISTIDINE KINASE 1"/>
    <property type="match status" value="1"/>
</dbReference>
<feature type="region of interest" description="Disordered" evidence="11">
    <location>
        <begin position="608"/>
        <end position="647"/>
    </location>
</feature>
<keyword evidence="7 15" id="KW-0418">Kinase</keyword>
<evidence type="ECO:0000256" key="12">
    <source>
        <dbReference type="SAM" id="Phobius"/>
    </source>
</evidence>
<feature type="domain" description="HAMP" evidence="14">
    <location>
        <begin position="249"/>
        <end position="301"/>
    </location>
</feature>
<dbReference type="Pfam" id="PF00512">
    <property type="entry name" value="HisKA"/>
    <property type="match status" value="1"/>
</dbReference>
<keyword evidence="9" id="KW-0902">Two-component regulatory system</keyword>
<dbReference type="SMART" id="SM00304">
    <property type="entry name" value="HAMP"/>
    <property type="match status" value="1"/>
</dbReference>
<dbReference type="InterPro" id="IPR003660">
    <property type="entry name" value="HAMP_dom"/>
</dbReference>
<dbReference type="SUPFAM" id="SSF55874">
    <property type="entry name" value="ATPase domain of HSP90 chaperone/DNA topoisomerase II/histidine kinase"/>
    <property type="match status" value="1"/>
</dbReference>
<keyword evidence="16" id="KW-1185">Reference proteome</keyword>
<dbReference type="Proteomes" id="UP001525379">
    <property type="component" value="Unassembled WGS sequence"/>
</dbReference>
<dbReference type="EC" id="2.7.13.3" evidence="3"/>
<dbReference type="NCBIfam" id="NF040691">
    <property type="entry name" value="MtrAB_MtrB"/>
    <property type="match status" value="1"/>
</dbReference>
<keyword evidence="5" id="KW-0808">Transferase</keyword>
<dbReference type="InterPro" id="IPR050736">
    <property type="entry name" value="Sensor_HK_Regulatory"/>
</dbReference>
<evidence type="ECO:0000256" key="10">
    <source>
        <dbReference type="ARBA" id="ARBA00035305"/>
    </source>
</evidence>
<feature type="transmembrane region" description="Helical" evidence="12">
    <location>
        <begin position="229"/>
        <end position="248"/>
    </location>
</feature>
<keyword evidence="4" id="KW-0597">Phosphoprotein</keyword>
<dbReference type="InterPro" id="IPR003594">
    <property type="entry name" value="HATPase_dom"/>
</dbReference>
<dbReference type="InterPro" id="IPR047669">
    <property type="entry name" value="MtrAB_MtrB"/>
</dbReference>
<evidence type="ECO:0000256" key="7">
    <source>
        <dbReference type="ARBA" id="ARBA00022777"/>
    </source>
</evidence>
<feature type="domain" description="Histidine kinase" evidence="13">
    <location>
        <begin position="316"/>
        <end position="533"/>
    </location>
</feature>
<dbReference type="PANTHER" id="PTHR43711">
    <property type="entry name" value="TWO-COMPONENT HISTIDINE KINASE"/>
    <property type="match status" value="1"/>
</dbReference>
<dbReference type="InterPro" id="IPR004358">
    <property type="entry name" value="Sig_transdc_His_kin-like_C"/>
</dbReference>
<evidence type="ECO:0000256" key="9">
    <source>
        <dbReference type="ARBA" id="ARBA00023012"/>
    </source>
</evidence>
<evidence type="ECO:0000256" key="6">
    <source>
        <dbReference type="ARBA" id="ARBA00022692"/>
    </source>
</evidence>
<feature type="compositionally biased region" description="Acidic residues" evidence="11">
    <location>
        <begin position="608"/>
        <end position="617"/>
    </location>
</feature>
<accession>A0ABT2HTT3</accession>
<dbReference type="InterPro" id="IPR036097">
    <property type="entry name" value="HisK_dim/P_sf"/>
</dbReference>
<keyword evidence="8 12" id="KW-1133">Transmembrane helix</keyword>
<dbReference type="PROSITE" id="PS50109">
    <property type="entry name" value="HIS_KIN"/>
    <property type="match status" value="1"/>
</dbReference>
<dbReference type="SMART" id="SM00387">
    <property type="entry name" value="HATPase_c"/>
    <property type="match status" value="1"/>
</dbReference>
<comment type="caution">
    <text evidence="15">The sequence shown here is derived from an EMBL/GenBank/DDBJ whole genome shotgun (WGS) entry which is preliminary data.</text>
</comment>
<dbReference type="Gene3D" id="3.30.565.10">
    <property type="entry name" value="Histidine kinase-like ATPase, C-terminal domain"/>
    <property type="match status" value="1"/>
</dbReference>
<evidence type="ECO:0000256" key="3">
    <source>
        <dbReference type="ARBA" id="ARBA00012438"/>
    </source>
</evidence>
<keyword evidence="12" id="KW-0472">Membrane</keyword>
<protein>
    <recommendedName>
        <fullName evidence="10">Sensor histidine kinase MtrB</fullName>
        <ecNumber evidence="3">2.7.13.3</ecNumber>
    </recommendedName>
</protein>
<dbReference type="SUPFAM" id="SSF47384">
    <property type="entry name" value="Homodimeric domain of signal transducing histidine kinase"/>
    <property type="match status" value="1"/>
</dbReference>
<feature type="compositionally biased region" description="Basic and acidic residues" evidence="11">
    <location>
        <begin position="638"/>
        <end position="647"/>
    </location>
</feature>
<evidence type="ECO:0000256" key="11">
    <source>
        <dbReference type="SAM" id="MobiDB-lite"/>
    </source>
</evidence>
<gene>
    <name evidence="15" type="primary">mtrB</name>
    <name evidence="15" type="ORF">M3D15_00025</name>
</gene>
<organism evidence="15 16">
    <name type="scientific">Pseudoclavibacter albus</name>
    <dbReference type="NCBI Taxonomy" id="272241"/>
    <lineage>
        <taxon>Bacteria</taxon>
        <taxon>Bacillati</taxon>
        <taxon>Actinomycetota</taxon>
        <taxon>Actinomycetes</taxon>
        <taxon>Micrococcales</taxon>
        <taxon>Microbacteriaceae</taxon>
        <taxon>Pseudoclavibacter</taxon>
    </lineage>
</organism>
<sequence>MPYRRFVGQALDTFRAPGSSRDPELPGSWLTLRGAWANILYLWRTSLPFRTIALAVALSSVTVLSVGLVMSNSIAKDLFTTQVTQVLSESERAATQAQQIFNSGVETDVVALTLLREQAMDQASAATPNAEGYAFVRSSNAGSSAVLQDIATEAVDVELITPELRQAVAAGGSRQQYQSVQLTLADGRTAPGIIVGTQLEVPSAGVYDLYFVYSLEEAQRTLDFVQRTLLLAMLVLVFIIAVIVGLVMRSVVQPIRVAAQVSRKLAGGHLEERIPENGEDDIATLARSFNDMADSLHEQINRLATLSQVQQRFVSDVSHELRTPLTTIRLAGGMLYDRRDEFDPTAARSVELLHDQVQRFDLLLSDLLEISRYDAGAVELLRSPNNLAAVAEDVIESLTQISLDHGTRLVLRAPGGFGDSEFDARRVNRVIRNLIGNAIEHGEAKPIVISVDSNETAVAISVRDYGVGMTEDQAARVFDRFWRADPSRKRTMGGTGLGLAISMEDAVLHEGQIDVWSTPGKGTNFRLTLPRTVGIPIEFSPLPLEPEDAGADTYELEPGDDEAFAVFTDEDVDTQPIILPDLVADTGDETVAGEPVVSTESMPIIELAEDASADEAEPASSSAEPAGEPEISATESDAADRESGGAQ</sequence>
<dbReference type="SMART" id="SM00388">
    <property type="entry name" value="HisKA"/>
    <property type="match status" value="1"/>
</dbReference>
<comment type="catalytic activity">
    <reaction evidence="1">
        <text>ATP + protein L-histidine = ADP + protein N-phospho-L-histidine.</text>
        <dbReference type="EC" id="2.7.13.3"/>
    </reaction>
</comment>
<dbReference type="PROSITE" id="PS50885">
    <property type="entry name" value="HAMP"/>
    <property type="match status" value="1"/>
</dbReference>
<feature type="compositionally biased region" description="Low complexity" evidence="11">
    <location>
        <begin position="618"/>
        <end position="633"/>
    </location>
</feature>
<dbReference type="Pfam" id="PF02518">
    <property type="entry name" value="HATPase_c"/>
    <property type="match status" value="1"/>
</dbReference>
<evidence type="ECO:0000256" key="1">
    <source>
        <dbReference type="ARBA" id="ARBA00000085"/>
    </source>
</evidence>
<evidence type="ECO:0000256" key="8">
    <source>
        <dbReference type="ARBA" id="ARBA00022989"/>
    </source>
</evidence>
<feature type="transmembrane region" description="Helical" evidence="12">
    <location>
        <begin position="51"/>
        <end position="70"/>
    </location>
</feature>
<evidence type="ECO:0000256" key="5">
    <source>
        <dbReference type="ARBA" id="ARBA00022679"/>
    </source>
</evidence>
<keyword evidence="6 12" id="KW-0812">Transmembrane</keyword>
<dbReference type="Pfam" id="PF00672">
    <property type="entry name" value="HAMP"/>
    <property type="match status" value="1"/>
</dbReference>
<dbReference type="EMBL" id="JALXSQ010000001">
    <property type="protein sequence ID" value="MCT2041734.1"/>
    <property type="molecule type" value="Genomic_DNA"/>
</dbReference>
<dbReference type="SUPFAM" id="SSF158472">
    <property type="entry name" value="HAMP domain-like"/>
    <property type="match status" value="1"/>
</dbReference>
<proteinExistence type="predicted"/>
<dbReference type="Gene3D" id="1.10.287.130">
    <property type="match status" value="1"/>
</dbReference>
<dbReference type="InterPro" id="IPR005467">
    <property type="entry name" value="His_kinase_dom"/>
</dbReference>